<dbReference type="Pfam" id="PF25597">
    <property type="entry name" value="SH3_retrovirus"/>
    <property type="match status" value="1"/>
</dbReference>
<sequence>MTEVLSKVQVSTSTIENSTAPIGIKLNGSNYALWSQVVEMYISDKEKLGYINDNCPPPPQTYPSFRKWRIDNMSPFPSIDQAYAHVHIEALQQAVMSTSDPDNTSGVVLITKGLKLSSTNTNSIAVSSHGKSTTAFKSQTVPDGMKCPHCGNQCHTTKSHRTSYALSMNKNTLPFALVHFDVWGPSPISIGYGVRWFVIFVDDCTCMTWLYLMKHKDEFDTVSTVVHLLNRLPSKVLNFKTPLQVLASHISLPTTLMLPPRVFGCVAYVHLHKNQRTKLDPCARRYLFLGYVVHQKSYRCYDLFIRRTYVTIDVTFLESEPFFPAPTSSLQGETQDEEQKWLHFDWPNSEIVVDEAPSLISIDPTRLDGPTEHNTTSENYTPSLTEPSSPLSLVHADPSLENIFEADGTVERYKVRLVAKGYTQTYEVDYQETFSPVAKLSTVRVLLSLATNLDWPLHQFDVKNVFLHGDLKEEVYVELSSRYTTSTETKVVCKLQRALYGLKQSPRAWFGQFSLAMRKYGFKQSNLDHTLFIKHKVGKKELATEFEMKNLGGLKYFLGIEVVRKYVLDILTEVGMLVCKSVDTPIVQNHRLEEYSDQAPTDKGRYQRLVGKLIYLSHTRPNIAYVVSIVSQFMHNPSEDHMDAVIRILRYLKFSPGKGLLFSKNGHLRINGSTDADWAGNILDRRSTSEITPENVDQKQTIFEEHDPQINRIAHNFKQQTKTRNYYPRPTPLDLQYEERSQIVQSKYDEDDIYEWNIDGVSDHQVLNILQEMIMTSTAYKSRGNSDRRIYVHLIVGFTCQLKGWWDNALIEEEKIFIQTSLDESGKQNLIHTLIFTITKHFLGDPIVFQAHTSEILQNIRCRKLSDYRWYKKVYFAKVHSRTDVNKPYWKERFLNGLPKSFSQRVQMRIKAMYNGIIPYDSLTYGQLANFVNQEALNLCSLIKVNATLKKDLRTSKKELRLFCPQYHLPSSAK</sequence>
<organism evidence="6">
    <name type="scientific">Vitis vinifera</name>
    <name type="common">Grape</name>
    <dbReference type="NCBI Taxonomy" id="29760"/>
    <lineage>
        <taxon>Eukaryota</taxon>
        <taxon>Viridiplantae</taxon>
        <taxon>Streptophyta</taxon>
        <taxon>Embryophyta</taxon>
        <taxon>Tracheophyta</taxon>
        <taxon>Spermatophyta</taxon>
        <taxon>Magnoliopsida</taxon>
        <taxon>eudicotyledons</taxon>
        <taxon>Gunneridae</taxon>
        <taxon>Pentapetalae</taxon>
        <taxon>rosids</taxon>
        <taxon>Vitales</taxon>
        <taxon>Vitaceae</taxon>
        <taxon>Viteae</taxon>
        <taxon>Vitis</taxon>
    </lineage>
</organism>
<accession>A5B8L2</accession>
<evidence type="ECO:0000259" key="3">
    <source>
        <dbReference type="Pfam" id="PF14244"/>
    </source>
</evidence>
<dbReference type="AlphaFoldDB" id="A5B8L2"/>
<dbReference type="PANTHER" id="PTHR33054">
    <property type="entry name" value="CCHC-TYPE DOMAIN-CONTAINING PROTEIN"/>
    <property type="match status" value="1"/>
</dbReference>
<proteinExistence type="predicted"/>
<dbReference type="EMBL" id="AM450446">
    <property type="protein sequence ID" value="CAN69825.1"/>
    <property type="molecule type" value="Genomic_DNA"/>
</dbReference>
<dbReference type="InterPro" id="IPR057670">
    <property type="entry name" value="SH3_retrovirus"/>
</dbReference>
<feature type="domain" description="Retrotransposon Copia-like N-terminal" evidence="3">
    <location>
        <begin position="22"/>
        <end position="59"/>
    </location>
</feature>
<dbReference type="InterPro" id="IPR036397">
    <property type="entry name" value="RNaseH_sf"/>
</dbReference>
<dbReference type="InterPro" id="IPR056648">
    <property type="entry name" value="DUF7746"/>
</dbReference>
<feature type="domain" description="DUF7746" evidence="4">
    <location>
        <begin position="748"/>
        <end position="820"/>
    </location>
</feature>
<dbReference type="Pfam" id="PF22909">
    <property type="entry name" value="Caulimovir_coat_dom"/>
    <property type="match status" value="1"/>
</dbReference>
<dbReference type="Pfam" id="PF07727">
    <property type="entry name" value="RVT_2"/>
    <property type="match status" value="1"/>
</dbReference>
<protein>
    <recommendedName>
        <fullName evidence="7">Retrovirus-related Pol polyprotein from transposon RE1</fullName>
    </recommendedName>
</protein>
<dbReference type="InterPro" id="IPR029472">
    <property type="entry name" value="Copia-like_N"/>
</dbReference>
<dbReference type="ExpressionAtlas" id="A5B8L2">
    <property type="expression patterns" value="baseline and differential"/>
</dbReference>
<dbReference type="InterPro" id="IPR012337">
    <property type="entry name" value="RNaseH-like_sf"/>
</dbReference>
<feature type="domain" description="Reverse transcriptase Ty1/copia-type" evidence="2">
    <location>
        <begin position="409"/>
        <end position="535"/>
    </location>
</feature>
<dbReference type="GO" id="GO:0003676">
    <property type="term" value="F:nucleic acid binding"/>
    <property type="evidence" value="ECO:0007669"/>
    <property type="project" value="InterPro"/>
</dbReference>
<dbReference type="InterPro" id="IPR013103">
    <property type="entry name" value="RVT_2"/>
</dbReference>
<evidence type="ECO:0000259" key="5">
    <source>
        <dbReference type="Pfam" id="PF25597"/>
    </source>
</evidence>
<evidence type="ECO:0000313" key="6">
    <source>
        <dbReference type="EMBL" id="CAN69825.1"/>
    </source>
</evidence>
<evidence type="ECO:0000259" key="2">
    <source>
        <dbReference type="Pfam" id="PF07727"/>
    </source>
</evidence>
<dbReference type="InterPro" id="IPR043502">
    <property type="entry name" value="DNA/RNA_pol_sf"/>
</dbReference>
<dbReference type="SUPFAM" id="SSF53098">
    <property type="entry name" value="Ribonuclease H-like"/>
    <property type="match status" value="1"/>
</dbReference>
<dbReference type="PANTHER" id="PTHR33054:SF9">
    <property type="entry name" value="CCHC-TYPE DOMAIN-CONTAINING PROTEIN"/>
    <property type="match status" value="1"/>
</dbReference>
<dbReference type="Pfam" id="PF24925">
    <property type="entry name" value="DUF7746"/>
    <property type="match status" value="1"/>
</dbReference>
<dbReference type="Pfam" id="PF14244">
    <property type="entry name" value="Retrotran_gag_3"/>
    <property type="match status" value="1"/>
</dbReference>
<evidence type="ECO:0000256" key="1">
    <source>
        <dbReference type="SAM" id="MobiDB-lite"/>
    </source>
</evidence>
<gene>
    <name evidence="6" type="ORF">VITISV_028626</name>
</gene>
<reference evidence="6" key="1">
    <citation type="journal article" date="2007" name="PLoS ONE">
        <title>The first genome sequence of an elite grapevine cultivar (Pinot noir Vitis vinifera L.): coping with a highly heterozygous genome.</title>
        <authorList>
            <person name="Velasco R."/>
            <person name="Zharkikh A."/>
            <person name="Troggio M."/>
            <person name="Cartwright D.A."/>
            <person name="Cestaro A."/>
            <person name="Pruss D."/>
            <person name="Pindo M."/>
            <person name="FitzGerald L.M."/>
            <person name="Vezzulli S."/>
            <person name="Reid J."/>
            <person name="Malacarne G."/>
            <person name="Iliev D."/>
            <person name="Coppola G."/>
            <person name="Wardell B."/>
            <person name="Micheletti D."/>
            <person name="Macalma T."/>
            <person name="Facci M."/>
            <person name="Mitchell J.T."/>
            <person name="Perazzolli M."/>
            <person name="Eldredge G."/>
            <person name="Gatto P."/>
            <person name="Oyzerski R."/>
            <person name="Moretto M."/>
            <person name="Gutin N."/>
            <person name="Stefanini M."/>
            <person name="Chen Y."/>
            <person name="Segala C."/>
            <person name="Davenport C."/>
            <person name="Dematte L."/>
            <person name="Mraz A."/>
            <person name="Battilana J."/>
            <person name="Stormo K."/>
            <person name="Costa F."/>
            <person name="Tao Q."/>
            <person name="Si-Ammour A."/>
            <person name="Harkins T."/>
            <person name="Lackey A."/>
            <person name="Perbost C."/>
            <person name="Taillon B."/>
            <person name="Stella A."/>
            <person name="Solovyev V."/>
            <person name="Fawcett J.A."/>
            <person name="Sterck L."/>
            <person name="Vandepoele K."/>
            <person name="Grando S.M."/>
            <person name="Toppo S."/>
            <person name="Moser C."/>
            <person name="Lanchbury J."/>
            <person name="Bogden R."/>
            <person name="Skolnick M."/>
            <person name="Sgaramella V."/>
            <person name="Bhatnagar S.K."/>
            <person name="Fontana P."/>
            <person name="Gutin A."/>
            <person name="Van de Peer Y."/>
            <person name="Salamini F."/>
            <person name="Viola R."/>
        </authorList>
    </citation>
    <scope>NUCLEOTIDE SEQUENCE</scope>
</reference>
<evidence type="ECO:0008006" key="7">
    <source>
        <dbReference type="Google" id="ProtNLM"/>
    </source>
</evidence>
<dbReference type="Gene3D" id="3.30.420.10">
    <property type="entry name" value="Ribonuclease H-like superfamily/Ribonuclease H"/>
    <property type="match status" value="1"/>
</dbReference>
<evidence type="ECO:0000259" key="4">
    <source>
        <dbReference type="Pfam" id="PF24925"/>
    </source>
</evidence>
<feature type="region of interest" description="Disordered" evidence="1">
    <location>
        <begin position="363"/>
        <end position="388"/>
    </location>
</feature>
<name>A5B8L2_VITVI</name>
<dbReference type="SUPFAM" id="SSF56672">
    <property type="entry name" value="DNA/RNA polymerases"/>
    <property type="match status" value="1"/>
</dbReference>
<feature type="domain" description="Retroviral polymerase SH3-like" evidence="5">
    <location>
        <begin position="265"/>
        <end position="325"/>
    </location>
</feature>